<gene>
    <name evidence="3" type="ORF">CRI78_02070</name>
</gene>
<feature type="domain" description="DNA primase/polymerase bifunctional N-terminal" evidence="2">
    <location>
        <begin position="78"/>
        <end position="250"/>
    </location>
</feature>
<reference evidence="3 4" key="1">
    <citation type="submission" date="2017-10" db="EMBL/GenBank/DDBJ databases">
        <title>The new phylogeny of genus Mycobacterium.</title>
        <authorList>
            <person name="Tortoli E."/>
            <person name="Trovato A."/>
            <person name="Cirillo D.M."/>
        </authorList>
    </citation>
    <scope>NUCLEOTIDE SEQUENCE [LARGE SCALE GENOMIC DNA]</scope>
    <source>
        <strain evidence="3 4">IP141170001</strain>
    </source>
</reference>
<proteinExistence type="predicted"/>
<protein>
    <recommendedName>
        <fullName evidence="2">DNA primase/polymerase bifunctional N-terminal domain-containing protein</fullName>
    </recommendedName>
</protein>
<name>A0A2A7P103_9MYCO</name>
<accession>A0A2A7P103</accession>
<organism evidence="3 4">
    <name type="scientific">Mycolicibacterium diernhoferi</name>
    <dbReference type="NCBI Taxonomy" id="1801"/>
    <lineage>
        <taxon>Bacteria</taxon>
        <taxon>Bacillati</taxon>
        <taxon>Actinomycetota</taxon>
        <taxon>Actinomycetes</taxon>
        <taxon>Mycobacteriales</taxon>
        <taxon>Mycobacteriaceae</taxon>
        <taxon>Mycolicibacterium</taxon>
    </lineage>
</organism>
<feature type="region of interest" description="Disordered" evidence="1">
    <location>
        <begin position="32"/>
        <end position="62"/>
    </location>
</feature>
<dbReference type="Pfam" id="PF09250">
    <property type="entry name" value="Prim-Pol"/>
    <property type="match status" value="1"/>
</dbReference>
<dbReference type="InterPro" id="IPR027417">
    <property type="entry name" value="P-loop_NTPase"/>
</dbReference>
<dbReference type="InterPro" id="IPR015330">
    <property type="entry name" value="DNA_primase/pol_bifunc_N"/>
</dbReference>
<dbReference type="AlphaFoldDB" id="A0A2A7P103"/>
<evidence type="ECO:0000259" key="2">
    <source>
        <dbReference type="Pfam" id="PF09250"/>
    </source>
</evidence>
<dbReference type="Pfam" id="PF13481">
    <property type="entry name" value="AAA_25"/>
    <property type="match status" value="1"/>
</dbReference>
<dbReference type="Proteomes" id="UP000220340">
    <property type="component" value="Unassembled WGS sequence"/>
</dbReference>
<keyword evidence="4" id="KW-1185">Reference proteome</keyword>
<evidence type="ECO:0000313" key="4">
    <source>
        <dbReference type="Proteomes" id="UP000220340"/>
    </source>
</evidence>
<sequence>MRTILADSTLTRRSGNDWLVDTLAGDPLFTILGRDSGSESPPRQTTKIRRRRPRPATADTSASVADVAAGGVYALGAPKYLAAGWQSPLPVQAGEKEGGLPRDRTGRGKPYATKAEIARWVKERSSDNLALRMMSVTVDGVTYDVIGIDVDDYMSDGKLKEGAKQLRALIKDYGPLPRTWRSTARGADGASGIRFFLAPTGLHWRGKAHKDIDIISPGYRYAVAWPSWNPKAQAQYQWLTADDEVCGIPDPSELPLMPEAWVDFLTNGQMRDEGTDVDVDSSVKEILAWVKERPGYDDEPCDTMQGRGVDYWVRQITEDASSHDKITDAHWALIMLAAEGHRGLGQAVAAVEEHWISDVKARDKRSVRELKGEIFRSSVQALRKLKGQVDSGQLCLTQDDVCAEPEMLAALADPDGWAAKIKREPGHTVFSILTSAQWAEPVPPVRWIIKGTLCEDTFGPNAGPKKSLKTHDNQAIAFACATAQPLYLNPEFAVPKARKVLYIVGEGGELPVRRTLQRMARAYGLNLDKVRRDPDFPLVAAFGAAPMDGDAFVNELKALLDTHQPELVLIESFYNFHPRELETGNLYQRGQAIDEFHKLVRGECAGATSILTDHFRSTGVGKSIDLDNISMAGQAENADSWILRNHREAPDVPAGEFRLRTEFNSRQWGGNAWDVDWHLGRFEPEVGGHDGEISWDVNPASNTANGGSARGPSNNERAALILDYVDTHPEASRTAVVDALAHEHGGRNAFRAEFEKLVGSRLLVEEPFVRDVVRSDGATRPRTDIGWRRGDGKRAVSLREISDADDE</sequence>
<evidence type="ECO:0000256" key="1">
    <source>
        <dbReference type="SAM" id="MobiDB-lite"/>
    </source>
</evidence>
<dbReference type="Gene3D" id="3.40.50.300">
    <property type="entry name" value="P-loop containing nucleotide triphosphate hydrolases"/>
    <property type="match status" value="1"/>
</dbReference>
<comment type="caution">
    <text evidence="3">The sequence shown here is derived from an EMBL/GenBank/DDBJ whole genome shotgun (WGS) entry which is preliminary data.</text>
</comment>
<evidence type="ECO:0000313" key="3">
    <source>
        <dbReference type="EMBL" id="PEG56184.1"/>
    </source>
</evidence>
<dbReference type="EMBL" id="PDCR01000002">
    <property type="protein sequence ID" value="PEG56184.1"/>
    <property type="molecule type" value="Genomic_DNA"/>
</dbReference>